<keyword evidence="5" id="KW-0413">Isomerase</keyword>
<dbReference type="GO" id="GO:0006635">
    <property type="term" value="P:fatty acid beta-oxidation"/>
    <property type="evidence" value="ECO:0007669"/>
    <property type="project" value="UniProtKB-UniPathway"/>
</dbReference>
<dbReference type="InterPro" id="IPR014748">
    <property type="entry name" value="Enoyl-CoA_hydra_C"/>
</dbReference>
<dbReference type="FunFam" id="1.10.12.10:FF:000004">
    <property type="entry name" value="Delta3,5-delta2,4-dienoyl-CoA isomerase"/>
    <property type="match status" value="1"/>
</dbReference>
<dbReference type="SUPFAM" id="SSF52096">
    <property type="entry name" value="ClpP/crotonase"/>
    <property type="match status" value="1"/>
</dbReference>
<dbReference type="GO" id="GO:0051750">
    <property type="term" value="F:delta(3,5)-delta(2,4)-dienoyl-CoA isomerase activity"/>
    <property type="evidence" value="ECO:0007669"/>
    <property type="project" value="TreeGrafter"/>
</dbReference>
<evidence type="ECO:0000256" key="5">
    <source>
        <dbReference type="ARBA" id="ARBA00023235"/>
    </source>
</evidence>
<dbReference type="GO" id="GO:0005739">
    <property type="term" value="C:mitochondrion"/>
    <property type="evidence" value="ECO:0007669"/>
    <property type="project" value="TreeGrafter"/>
</dbReference>
<dbReference type="PANTHER" id="PTHR43149:SF1">
    <property type="entry name" value="DELTA(3,5)-DELTA(2,4)-DIENOYL-COA ISOMERASE, MITOCHONDRIAL"/>
    <property type="match status" value="1"/>
</dbReference>
<evidence type="ECO:0000313" key="7">
    <source>
        <dbReference type="Proteomes" id="UP000663889"/>
    </source>
</evidence>
<keyword evidence="3" id="KW-0276">Fatty acid metabolism</keyword>
<keyword evidence="4" id="KW-0443">Lipid metabolism</keyword>
<comment type="similarity">
    <text evidence="2">Belongs to the enoyl-CoA hydratase/isomerase family.</text>
</comment>
<dbReference type="InterPro" id="IPR029045">
    <property type="entry name" value="ClpP/crotonase-like_dom_sf"/>
</dbReference>
<evidence type="ECO:0000256" key="1">
    <source>
        <dbReference type="ARBA" id="ARBA00005005"/>
    </source>
</evidence>
<dbReference type="Gene3D" id="1.10.12.10">
    <property type="entry name" value="Lyase 2-enoyl-coa Hydratase, Chain A, domain 2"/>
    <property type="match status" value="1"/>
</dbReference>
<dbReference type="AlphaFoldDB" id="A0A815AEY1"/>
<dbReference type="UniPathway" id="UPA00659"/>
<dbReference type="PANTHER" id="PTHR43149">
    <property type="entry name" value="ENOYL-COA HYDRATASE"/>
    <property type="match status" value="1"/>
</dbReference>
<evidence type="ECO:0000256" key="2">
    <source>
        <dbReference type="ARBA" id="ARBA00005254"/>
    </source>
</evidence>
<dbReference type="InterPro" id="IPR029063">
    <property type="entry name" value="SAM-dependent_MTases_sf"/>
</dbReference>
<evidence type="ECO:0000256" key="3">
    <source>
        <dbReference type="ARBA" id="ARBA00022832"/>
    </source>
</evidence>
<dbReference type="Proteomes" id="UP000663889">
    <property type="component" value="Unassembled WGS sequence"/>
</dbReference>
<dbReference type="Gene3D" id="3.40.50.150">
    <property type="entry name" value="Vaccinia Virus protein VP39"/>
    <property type="match status" value="1"/>
</dbReference>
<sequence length="268" mass="30357">MRAAEVQLTVEHQLPVLLYESYPMKIKIKNCENVDIHSAILACTCSTSDDNSQTSDDIFLSYSITENNTETITHLCSMKFVNPFSIQFQTMRMMMEPLASLRAQEPFILMIDTKCTSTFTIFNDFNITDFHLNETNVSKCGYQLWNGALLFCDYILTNQSRFLNEIILELDTDIGLCSLIATQQIGLISRVFDTREALLDATISLASVIARKSSIAVQASKINLNYARDHTVDDNFTFVRTWNSAMLLTEDIVKNFMATSVSNEKSKL</sequence>
<dbReference type="InterPro" id="IPR045002">
    <property type="entry name" value="Ech1-like"/>
</dbReference>
<evidence type="ECO:0000313" key="6">
    <source>
        <dbReference type="EMBL" id="CAF1254852.1"/>
    </source>
</evidence>
<evidence type="ECO:0000256" key="4">
    <source>
        <dbReference type="ARBA" id="ARBA00023098"/>
    </source>
</evidence>
<gene>
    <name evidence="6" type="ORF">SEV965_LOCUS23926</name>
</gene>
<reference evidence="6" key="1">
    <citation type="submission" date="2021-02" db="EMBL/GenBank/DDBJ databases">
        <authorList>
            <person name="Nowell W R."/>
        </authorList>
    </citation>
    <scope>NUCLEOTIDE SEQUENCE</scope>
</reference>
<comment type="caution">
    <text evidence="6">The sequence shown here is derived from an EMBL/GenBank/DDBJ whole genome shotgun (WGS) entry which is preliminary data.</text>
</comment>
<comment type="pathway">
    <text evidence="1">Lipid metabolism; fatty acid beta-oxidation.</text>
</comment>
<dbReference type="EMBL" id="CAJNOU010001809">
    <property type="protein sequence ID" value="CAF1254852.1"/>
    <property type="molecule type" value="Genomic_DNA"/>
</dbReference>
<name>A0A815AEY1_9BILA</name>
<organism evidence="6 7">
    <name type="scientific">Rotaria sordida</name>
    <dbReference type="NCBI Taxonomy" id="392033"/>
    <lineage>
        <taxon>Eukaryota</taxon>
        <taxon>Metazoa</taxon>
        <taxon>Spiralia</taxon>
        <taxon>Gnathifera</taxon>
        <taxon>Rotifera</taxon>
        <taxon>Eurotatoria</taxon>
        <taxon>Bdelloidea</taxon>
        <taxon>Philodinida</taxon>
        <taxon>Philodinidae</taxon>
        <taxon>Rotaria</taxon>
    </lineage>
</organism>
<proteinExistence type="inferred from homology"/>
<accession>A0A815AEY1</accession>
<protein>
    <submittedName>
        <fullName evidence="6">Uncharacterized protein</fullName>
    </submittedName>
</protein>